<keyword evidence="1" id="KW-0472">Membrane</keyword>
<keyword evidence="1" id="KW-0812">Transmembrane</keyword>
<dbReference type="EMBL" id="JABEQY010000012">
    <property type="protein sequence ID" value="NNH64655.1"/>
    <property type="molecule type" value="Genomic_DNA"/>
</dbReference>
<evidence type="ECO:0000313" key="2">
    <source>
        <dbReference type="EMBL" id="NNH64655.1"/>
    </source>
</evidence>
<dbReference type="AlphaFoldDB" id="A0A7Y2W5V3"/>
<dbReference type="RefSeq" id="WP_017966961.1">
    <property type="nucleotide sequence ID" value="NZ_JABEQY010000012.1"/>
</dbReference>
<proteinExistence type="predicted"/>
<accession>A0A7Y2W5V3</accession>
<organism evidence="2 3">
    <name type="scientific">Rhizobium laguerreae</name>
    <dbReference type="NCBI Taxonomy" id="1076926"/>
    <lineage>
        <taxon>Bacteria</taxon>
        <taxon>Pseudomonadati</taxon>
        <taxon>Pseudomonadota</taxon>
        <taxon>Alphaproteobacteria</taxon>
        <taxon>Hyphomicrobiales</taxon>
        <taxon>Rhizobiaceae</taxon>
        <taxon>Rhizobium/Agrobacterium group</taxon>
        <taxon>Rhizobium</taxon>
    </lineage>
</organism>
<gene>
    <name evidence="2" type="ORF">HLI17_15400</name>
</gene>
<evidence type="ECO:0000256" key="1">
    <source>
        <dbReference type="SAM" id="Phobius"/>
    </source>
</evidence>
<dbReference type="Proteomes" id="UP000530654">
    <property type="component" value="Unassembled WGS sequence"/>
</dbReference>
<keyword evidence="1" id="KW-1133">Transmembrane helix</keyword>
<reference evidence="2 3" key="1">
    <citation type="submission" date="2020-04" db="EMBL/GenBank/DDBJ databases">
        <title>Rhizobium bacterial biofertilizers improve the content of phenolic compounds of Lactuca sativa L. under non-saline and saline-stress conditions.</title>
        <authorList>
            <person name="Ayuso-Calles M."/>
            <person name="Garcia-Estevez I."/>
            <person name="Jimenez-Gomez A."/>
            <person name="Flores-Felix J.D."/>
            <person name="Escribano-Bailon M."/>
            <person name="Rivas R."/>
        </authorList>
    </citation>
    <scope>NUCLEOTIDE SEQUENCE [LARGE SCALE GENOMIC DNA]</scope>
    <source>
        <strain evidence="2 3">GPTR02</strain>
    </source>
</reference>
<feature type="transmembrane region" description="Helical" evidence="1">
    <location>
        <begin position="49"/>
        <end position="66"/>
    </location>
</feature>
<evidence type="ECO:0000313" key="3">
    <source>
        <dbReference type="Proteomes" id="UP000530654"/>
    </source>
</evidence>
<sequence length="122" mass="13577">MDQRDILQLIFGRVDALNGYWNLYIAVTLGVSGIMATGKPFTKQQATKILITLAFAVFAISNWSAISGTNEQRQELIKLVADPYAVVARLTEPPSYWLLTLYHVTLDLLVIGGLWLVPWPGD</sequence>
<comment type="caution">
    <text evidence="2">The sequence shown here is derived from an EMBL/GenBank/DDBJ whole genome shotgun (WGS) entry which is preliminary data.</text>
</comment>
<name>A0A7Y2W5V3_9HYPH</name>
<feature type="transmembrane region" description="Helical" evidence="1">
    <location>
        <begin position="20"/>
        <end position="37"/>
    </location>
</feature>
<feature type="transmembrane region" description="Helical" evidence="1">
    <location>
        <begin position="96"/>
        <end position="117"/>
    </location>
</feature>
<protein>
    <submittedName>
        <fullName evidence="2">Uncharacterized protein</fullName>
    </submittedName>
</protein>